<protein>
    <recommendedName>
        <fullName evidence="2">HTH cro/C1-type domain-containing protein</fullName>
    </recommendedName>
</protein>
<dbReference type="InterPro" id="IPR010982">
    <property type="entry name" value="Lambda_DNA-bd_dom_sf"/>
</dbReference>
<proteinExistence type="predicted"/>
<accession>A0ABP3TYH2</accession>
<dbReference type="PROSITE" id="PS50943">
    <property type="entry name" value="HTH_CROC1"/>
    <property type="match status" value="1"/>
</dbReference>
<dbReference type="Pfam" id="PF01381">
    <property type="entry name" value="HTH_3"/>
    <property type="match status" value="1"/>
</dbReference>
<evidence type="ECO:0000259" key="2">
    <source>
        <dbReference type="PROSITE" id="PS50943"/>
    </source>
</evidence>
<organism evidence="3 4">
    <name type="scientific">Dokdonella soli</name>
    <dbReference type="NCBI Taxonomy" id="529810"/>
    <lineage>
        <taxon>Bacteria</taxon>
        <taxon>Pseudomonadati</taxon>
        <taxon>Pseudomonadota</taxon>
        <taxon>Gammaproteobacteria</taxon>
        <taxon>Lysobacterales</taxon>
        <taxon>Rhodanobacteraceae</taxon>
        <taxon>Dokdonella</taxon>
    </lineage>
</organism>
<evidence type="ECO:0000313" key="3">
    <source>
        <dbReference type="EMBL" id="GAA0718474.1"/>
    </source>
</evidence>
<dbReference type="SUPFAM" id="SSF47413">
    <property type="entry name" value="lambda repressor-like DNA-binding domains"/>
    <property type="match status" value="1"/>
</dbReference>
<dbReference type="InterPro" id="IPR001387">
    <property type="entry name" value="Cro/C1-type_HTH"/>
</dbReference>
<reference evidence="4" key="1">
    <citation type="journal article" date="2019" name="Int. J. Syst. Evol. Microbiol.">
        <title>The Global Catalogue of Microorganisms (GCM) 10K type strain sequencing project: providing services to taxonomists for standard genome sequencing and annotation.</title>
        <authorList>
            <consortium name="The Broad Institute Genomics Platform"/>
            <consortium name="The Broad Institute Genome Sequencing Center for Infectious Disease"/>
            <person name="Wu L."/>
            <person name="Ma J."/>
        </authorList>
    </citation>
    <scope>NUCLEOTIDE SEQUENCE [LARGE SCALE GENOMIC DNA]</scope>
    <source>
        <strain evidence="4">JCM 15421</strain>
    </source>
</reference>
<dbReference type="EMBL" id="BAAAEU010000022">
    <property type="protein sequence ID" value="GAA0718474.1"/>
    <property type="molecule type" value="Genomic_DNA"/>
</dbReference>
<dbReference type="SMART" id="SM00530">
    <property type="entry name" value="HTH_XRE"/>
    <property type="match status" value="1"/>
</dbReference>
<dbReference type="Proteomes" id="UP001501523">
    <property type="component" value="Unassembled WGS sequence"/>
</dbReference>
<evidence type="ECO:0000313" key="4">
    <source>
        <dbReference type="Proteomes" id="UP001501523"/>
    </source>
</evidence>
<keyword evidence="4" id="KW-1185">Reference proteome</keyword>
<gene>
    <name evidence="3" type="ORF">GCM10009105_26120</name>
</gene>
<comment type="caution">
    <text evidence="3">The sequence shown here is derived from an EMBL/GenBank/DDBJ whole genome shotgun (WGS) entry which is preliminary data.</text>
</comment>
<feature type="domain" description="HTH cro/C1-type" evidence="2">
    <location>
        <begin position="26"/>
        <end position="81"/>
    </location>
</feature>
<dbReference type="Gene3D" id="1.10.260.40">
    <property type="entry name" value="lambda repressor-like DNA-binding domains"/>
    <property type="match status" value="1"/>
</dbReference>
<sequence>MLTSEQHYVKKHSSPNSHPSSLANRIRLARQNAGFSQAELADHTGVTPSAVTQWENPHGTLPGLGHLVSIVTATKVSLDWLVMGRGAHRSSKKPRPHVDPPALVMETFAHDLHEETVLSCMRTMTPRARDLLASLVLEWGKGRRLARRQHR</sequence>
<dbReference type="CDD" id="cd00093">
    <property type="entry name" value="HTH_XRE"/>
    <property type="match status" value="1"/>
</dbReference>
<name>A0ABP3TYH2_9GAMM</name>
<evidence type="ECO:0000256" key="1">
    <source>
        <dbReference type="SAM" id="MobiDB-lite"/>
    </source>
</evidence>
<feature type="region of interest" description="Disordered" evidence="1">
    <location>
        <begin position="1"/>
        <end position="21"/>
    </location>
</feature>